<sequence>MNFAPRVHVVGQPAQAPAPMHVDPSVAAHVAQLAASSSDSAVAPVLESSAAALQQLGRMLARSAAFGIKEAESADPLEELALQMVGDVSHFQSVETPKHLVKRPPAAGAKGDNAKKRIIKSRKQKANDEAAGDAYVEDDDERQRRIRQFWGEQRNLRRTRLTELLKALHALGLRRHARAAPTDSESAGLGAVLRHPPLDVDAWHAAAATAAMVGAVPPDAARRTWQLASAGFFRLCAASVQLRAATFAEHSPEVGAQQVLLIAGLADSLARVADAERAAAAALLADATAWMHAAVAWGSGPANSASGSADSADSASGPPAIDILKELADGLALLVAQFLGAARVVGDAGGWGSDAPRVAQAAAAIEAAAAAHWAPASAALAAAQAAAEALLATGLPRSDVAQLVAAFEQTASAAQAVRQAAAAMQEAFAALDLPAALAESW</sequence>
<feature type="region of interest" description="Disordered" evidence="1">
    <location>
        <begin position="96"/>
        <end position="136"/>
    </location>
</feature>
<reference evidence="2" key="1">
    <citation type="submission" date="2022-07" db="EMBL/GenBank/DDBJ databases">
        <title>Phylogenomic reconstructions and comparative analyses of Kickxellomycotina fungi.</title>
        <authorList>
            <person name="Reynolds N.K."/>
            <person name="Stajich J.E."/>
            <person name="Barry K."/>
            <person name="Grigoriev I.V."/>
            <person name="Crous P."/>
            <person name="Smith M.E."/>
        </authorList>
    </citation>
    <scope>NUCLEOTIDE SEQUENCE</scope>
    <source>
        <strain evidence="2">IMI 214461</strain>
    </source>
</reference>
<comment type="caution">
    <text evidence="2">The sequence shown here is derived from an EMBL/GenBank/DDBJ whole genome shotgun (WGS) entry which is preliminary data.</text>
</comment>
<gene>
    <name evidence="2" type="ORF">H4R26_005828</name>
</gene>
<evidence type="ECO:0000256" key="1">
    <source>
        <dbReference type="SAM" id="MobiDB-lite"/>
    </source>
</evidence>
<keyword evidence="3" id="KW-1185">Reference proteome</keyword>
<name>A0A9W8BDJ5_9FUNG</name>
<dbReference type="OrthoDB" id="5600029at2759"/>
<evidence type="ECO:0000313" key="3">
    <source>
        <dbReference type="Proteomes" id="UP001150907"/>
    </source>
</evidence>
<accession>A0A9W8BDJ5</accession>
<protein>
    <submittedName>
        <fullName evidence="2">Uncharacterized protein</fullName>
    </submittedName>
</protein>
<feature type="non-terminal residue" evidence="2">
    <location>
        <position position="441"/>
    </location>
</feature>
<dbReference type="EMBL" id="JANBQF010001338">
    <property type="protein sequence ID" value="KAJ1997453.1"/>
    <property type="molecule type" value="Genomic_DNA"/>
</dbReference>
<dbReference type="Proteomes" id="UP001150907">
    <property type="component" value="Unassembled WGS sequence"/>
</dbReference>
<proteinExistence type="predicted"/>
<evidence type="ECO:0000313" key="2">
    <source>
        <dbReference type="EMBL" id="KAJ1997453.1"/>
    </source>
</evidence>
<organism evidence="2 3">
    <name type="scientific">Coemansia thaxteri</name>
    <dbReference type="NCBI Taxonomy" id="2663907"/>
    <lineage>
        <taxon>Eukaryota</taxon>
        <taxon>Fungi</taxon>
        <taxon>Fungi incertae sedis</taxon>
        <taxon>Zoopagomycota</taxon>
        <taxon>Kickxellomycotina</taxon>
        <taxon>Kickxellomycetes</taxon>
        <taxon>Kickxellales</taxon>
        <taxon>Kickxellaceae</taxon>
        <taxon>Coemansia</taxon>
    </lineage>
</organism>
<dbReference type="AlphaFoldDB" id="A0A9W8BDJ5"/>